<comment type="caution">
    <text evidence="2">The sequence shown here is derived from an EMBL/GenBank/DDBJ whole genome shotgun (WGS) entry which is preliminary data.</text>
</comment>
<gene>
    <name evidence="2" type="ORF">CLLI_15070</name>
</gene>
<feature type="transmembrane region" description="Helical" evidence="1">
    <location>
        <begin position="77"/>
        <end position="99"/>
    </location>
</feature>
<feature type="transmembrane region" description="Helical" evidence="1">
    <location>
        <begin position="7"/>
        <end position="25"/>
    </location>
</feature>
<feature type="transmembrane region" description="Helical" evidence="1">
    <location>
        <begin position="45"/>
        <end position="65"/>
    </location>
</feature>
<keyword evidence="1" id="KW-0812">Transmembrane</keyword>
<evidence type="ECO:0000313" key="2">
    <source>
        <dbReference type="EMBL" id="PRR78574.1"/>
    </source>
</evidence>
<accession>A0A2T0B3W0</accession>
<keyword evidence="3" id="KW-1185">Reference proteome</keyword>
<keyword evidence="1" id="KW-0472">Membrane</keyword>
<sequence length="141" mass="16740">MKLREYMLYILYIILIYILVLFINWSNALSRNYINMHFEINVLYSIIPIFTAIILGVLISIEYLIKQFKKNGTWEVNINKLIFIVIPLLFLSFSLNIYYLNVFPKLSKALINLNYSIPSYSIFGIFCGYNFATSFYKTKKR</sequence>
<evidence type="ECO:0000256" key="1">
    <source>
        <dbReference type="SAM" id="Phobius"/>
    </source>
</evidence>
<reference evidence="2 3" key="1">
    <citation type="submission" date="2018-03" db="EMBL/GenBank/DDBJ databases">
        <title>Genome sequence of Clostridium liquoris DSM 100320.</title>
        <authorList>
            <person name="Poehlein A."/>
            <person name="Daniel R."/>
        </authorList>
    </citation>
    <scope>NUCLEOTIDE SEQUENCE [LARGE SCALE GENOMIC DNA]</scope>
    <source>
        <strain evidence="2 3">DSM 100320</strain>
    </source>
</reference>
<feature type="transmembrane region" description="Helical" evidence="1">
    <location>
        <begin position="119"/>
        <end position="136"/>
    </location>
</feature>
<keyword evidence="1" id="KW-1133">Transmembrane helix</keyword>
<name>A0A2T0B3W0_9CLOT</name>
<organism evidence="2 3">
    <name type="scientific">Clostridium liquoris</name>
    <dbReference type="NCBI Taxonomy" id="1289519"/>
    <lineage>
        <taxon>Bacteria</taxon>
        <taxon>Bacillati</taxon>
        <taxon>Bacillota</taxon>
        <taxon>Clostridia</taxon>
        <taxon>Eubacteriales</taxon>
        <taxon>Clostridiaceae</taxon>
        <taxon>Clostridium</taxon>
    </lineage>
</organism>
<dbReference type="Proteomes" id="UP000239706">
    <property type="component" value="Unassembled WGS sequence"/>
</dbReference>
<protein>
    <submittedName>
        <fullName evidence="2">Uncharacterized protein</fullName>
    </submittedName>
</protein>
<evidence type="ECO:0000313" key="3">
    <source>
        <dbReference type="Proteomes" id="UP000239706"/>
    </source>
</evidence>
<dbReference type="EMBL" id="PVXO01000043">
    <property type="protein sequence ID" value="PRR78574.1"/>
    <property type="molecule type" value="Genomic_DNA"/>
</dbReference>
<dbReference type="AlphaFoldDB" id="A0A2T0B3W0"/>
<proteinExistence type="predicted"/>